<evidence type="ECO:0000313" key="2">
    <source>
        <dbReference type="EMBL" id="QGG46928.1"/>
    </source>
</evidence>
<gene>
    <name evidence="2" type="ORF">FTV88_0750</name>
</gene>
<keyword evidence="1" id="KW-0812">Transmembrane</keyword>
<keyword evidence="1" id="KW-0472">Membrane</keyword>
<dbReference type="AlphaFoldDB" id="A0A5Q2MWS4"/>
<feature type="transmembrane region" description="Helical" evidence="1">
    <location>
        <begin position="131"/>
        <end position="154"/>
    </location>
</feature>
<keyword evidence="3" id="KW-1185">Reference proteome</keyword>
<accession>A0A5Q2MWS4</accession>
<feature type="transmembrane region" description="Helical" evidence="1">
    <location>
        <begin position="174"/>
        <end position="196"/>
    </location>
</feature>
<dbReference type="KEGG" id="hcv:FTV88_0750"/>
<keyword evidence="1" id="KW-1133">Transmembrane helix</keyword>
<dbReference type="Proteomes" id="UP000366051">
    <property type="component" value="Chromosome"/>
</dbReference>
<dbReference type="EMBL" id="CP045875">
    <property type="protein sequence ID" value="QGG46928.1"/>
    <property type="molecule type" value="Genomic_DNA"/>
</dbReference>
<sequence>MLTRRSKSTKSFIHSILQNFPRGVGTTHRNFTYFCLHNTFCSRNFQPDGHGISHLRLTVHIASVIESLSTSFVKEGNNKRYSEKFKTVLFHYGGGVSRLSYRRLPTDQGMNSSTPFRRVKRRRAIVDPIKFLLSLLLFFFLAGTIVTSLIWSFLTTFSTEPTYWSILSRSYYQNLLFTFLIALGATFTLLIFRITYQLAAKRPRPIAGACGD</sequence>
<proteinExistence type="predicted"/>
<evidence type="ECO:0000256" key="1">
    <source>
        <dbReference type="SAM" id="Phobius"/>
    </source>
</evidence>
<reference evidence="3" key="1">
    <citation type="submission" date="2019-11" db="EMBL/GenBank/DDBJ databases">
        <title>Genome sequence of Heliorestis convoluta strain HH, an alkaliphilic and minimalistic phototrophic bacterium from a soda lake in Egypt.</title>
        <authorList>
            <person name="Dewey E.D."/>
            <person name="Stokes L.M."/>
            <person name="Burchell B.M."/>
            <person name="Shaffer K.N."/>
            <person name="Huntington A.M."/>
            <person name="Baker J.M."/>
            <person name="Nadendla S."/>
            <person name="Giglio M.G."/>
            <person name="Touchman J.W."/>
            <person name="Blankenship R.E."/>
            <person name="Madigan M.T."/>
            <person name="Sattley W.M."/>
        </authorList>
    </citation>
    <scope>NUCLEOTIDE SEQUENCE [LARGE SCALE GENOMIC DNA]</scope>
    <source>
        <strain evidence="3">HH</strain>
    </source>
</reference>
<organism evidence="2 3">
    <name type="scientific">Heliorestis convoluta</name>
    <dbReference type="NCBI Taxonomy" id="356322"/>
    <lineage>
        <taxon>Bacteria</taxon>
        <taxon>Bacillati</taxon>
        <taxon>Bacillota</taxon>
        <taxon>Clostridia</taxon>
        <taxon>Eubacteriales</taxon>
        <taxon>Heliobacteriaceae</taxon>
        <taxon>Heliorestis</taxon>
    </lineage>
</organism>
<protein>
    <submittedName>
        <fullName evidence="2">Uncharacterized protein</fullName>
    </submittedName>
</protein>
<name>A0A5Q2MWS4_9FIRM</name>
<evidence type="ECO:0000313" key="3">
    <source>
        <dbReference type="Proteomes" id="UP000366051"/>
    </source>
</evidence>